<accession>A0AAP0N8G8</accession>
<dbReference type="Proteomes" id="UP001415857">
    <property type="component" value="Unassembled WGS sequence"/>
</dbReference>
<dbReference type="InterPro" id="IPR023213">
    <property type="entry name" value="CAT-like_dom_sf"/>
</dbReference>
<keyword evidence="2" id="KW-1185">Reference proteome</keyword>
<dbReference type="Pfam" id="PF02458">
    <property type="entry name" value="Transferase"/>
    <property type="match status" value="1"/>
</dbReference>
<protein>
    <submittedName>
        <fullName evidence="1">Uncharacterized protein</fullName>
    </submittedName>
</protein>
<gene>
    <name evidence="1" type="ORF">L1049_000255</name>
</gene>
<evidence type="ECO:0000313" key="2">
    <source>
        <dbReference type="Proteomes" id="UP001415857"/>
    </source>
</evidence>
<name>A0AAP0N8G8_LIQFO</name>
<dbReference type="AlphaFoldDB" id="A0AAP0N8G8"/>
<reference evidence="1 2" key="1">
    <citation type="journal article" date="2024" name="Plant J.">
        <title>Genome sequences and population genomics reveal climatic adaptation and genomic divergence between two closely related sweetgum species.</title>
        <authorList>
            <person name="Xu W.Q."/>
            <person name="Ren C.Q."/>
            <person name="Zhang X.Y."/>
            <person name="Comes H.P."/>
            <person name="Liu X.H."/>
            <person name="Li Y.G."/>
            <person name="Kettle C.J."/>
            <person name="Jalonen R."/>
            <person name="Gaisberger H."/>
            <person name="Ma Y.Z."/>
            <person name="Qiu Y.X."/>
        </authorList>
    </citation>
    <scope>NUCLEOTIDE SEQUENCE [LARGE SCALE GENOMIC DNA]</scope>
    <source>
        <strain evidence="1">Hangzhou</strain>
    </source>
</reference>
<dbReference type="EMBL" id="JBBPBK010000015">
    <property type="protein sequence ID" value="KAK9268503.1"/>
    <property type="molecule type" value="Genomic_DNA"/>
</dbReference>
<sequence>MVVFWRCMYGRACNQLRRRVGVESFKLCFKYNKRSNRQGTVEYLQFAIDYLKYQPDLSKFQDVHVLGSTGHQGPFYDNPNLGIVSWLNLPLYDKDFGWGKEIYMDLGTFVFNGDSVILPSPDGDSIERTLYHLPHYNLQVDYT</sequence>
<comment type="caution">
    <text evidence="1">The sequence shown here is derived from an EMBL/GenBank/DDBJ whole genome shotgun (WGS) entry which is preliminary data.</text>
</comment>
<proteinExistence type="predicted"/>
<dbReference type="Gene3D" id="3.30.559.10">
    <property type="entry name" value="Chloramphenicol acetyltransferase-like domain"/>
    <property type="match status" value="1"/>
</dbReference>
<organism evidence="1 2">
    <name type="scientific">Liquidambar formosana</name>
    <name type="common">Formosan gum</name>
    <dbReference type="NCBI Taxonomy" id="63359"/>
    <lineage>
        <taxon>Eukaryota</taxon>
        <taxon>Viridiplantae</taxon>
        <taxon>Streptophyta</taxon>
        <taxon>Embryophyta</taxon>
        <taxon>Tracheophyta</taxon>
        <taxon>Spermatophyta</taxon>
        <taxon>Magnoliopsida</taxon>
        <taxon>eudicotyledons</taxon>
        <taxon>Gunneridae</taxon>
        <taxon>Pentapetalae</taxon>
        <taxon>Saxifragales</taxon>
        <taxon>Altingiaceae</taxon>
        <taxon>Liquidambar</taxon>
    </lineage>
</organism>
<evidence type="ECO:0000313" key="1">
    <source>
        <dbReference type="EMBL" id="KAK9268503.1"/>
    </source>
</evidence>